<reference evidence="2 3" key="1">
    <citation type="journal article" date="2021" name="BMC Genomics">
        <title>Datura genome reveals duplications of psychoactive alkaloid biosynthetic genes and high mutation rate following tissue culture.</title>
        <authorList>
            <person name="Rajewski A."/>
            <person name="Carter-House D."/>
            <person name="Stajich J."/>
            <person name="Litt A."/>
        </authorList>
    </citation>
    <scope>NUCLEOTIDE SEQUENCE [LARGE SCALE GENOMIC DNA]</scope>
    <source>
        <strain evidence="2">AR-01</strain>
    </source>
</reference>
<dbReference type="Proteomes" id="UP000823775">
    <property type="component" value="Unassembled WGS sequence"/>
</dbReference>
<protein>
    <submittedName>
        <fullName evidence="2">Uncharacterized protein</fullName>
    </submittedName>
</protein>
<feature type="non-terminal residue" evidence="2">
    <location>
        <position position="1"/>
    </location>
</feature>
<evidence type="ECO:0000256" key="1">
    <source>
        <dbReference type="SAM" id="MobiDB-lite"/>
    </source>
</evidence>
<name>A0ABS8WRX9_DATST</name>
<evidence type="ECO:0000313" key="3">
    <source>
        <dbReference type="Proteomes" id="UP000823775"/>
    </source>
</evidence>
<comment type="caution">
    <text evidence="2">The sequence shown here is derived from an EMBL/GenBank/DDBJ whole genome shotgun (WGS) entry which is preliminary data.</text>
</comment>
<feature type="compositionally biased region" description="Polar residues" evidence="1">
    <location>
        <begin position="8"/>
        <end position="20"/>
    </location>
</feature>
<accession>A0ABS8WRX9</accession>
<gene>
    <name evidence="2" type="ORF">HAX54_051974</name>
</gene>
<feature type="region of interest" description="Disordered" evidence="1">
    <location>
        <begin position="53"/>
        <end position="74"/>
    </location>
</feature>
<evidence type="ECO:0000313" key="2">
    <source>
        <dbReference type="EMBL" id="MCE3052240.1"/>
    </source>
</evidence>
<sequence length="74" mass="8103">SHACKASPPNSKPGSGSVLSDPTGESPIPICEPPMKHWLQPIYLGVMITSTAQPVNHRFQPERHRTITGYKPEN</sequence>
<organism evidence="2 3">
    <name type="scientific">Datura stramonium</name>
    <name type="common">Jimsonweed</name>
    <name type="synonym">Common thornapple</name>
    <dbReference type="NCBI Taxonomy" id="4076"/>
    <lineage>
        <taxon>Eukaryota</taxon>
        <taxon>Viridiplantae</taxon>
        <taxon>Streptophyta</taxon>
        <taxon>Embryophyta</taxon>
        <taxon>Tracheophyta</taxon>
        <taxon>Spermatophyta</taxon>
        <taxon>Magnoliopsida</taxon>
        <taxon>eudicotyledons</taxon>
        <taxon>Gunneridae</taxon>
        <taxon>Pentapetalae</taxon>
        <taxon>asterids</taxon>
        <taxon>lamiids</taxon>
        <taxon>Solanales</taxon>
        <taxon>Solanaceae</taxon>
        <taxon>Solanoideae</taxon>
        <taxon>Datureae</taxon>
        <taxon>Datura</taxon>
    </lineage>
</organism>
<keyword evidence="3" id="KW-1185">Reference proteome</keyword>
<proteinExistence type="predicted"/>
<feature type="region of interest" description="Disordered" evidence="1">
    <location>
        <begin position="1"/>
        <end position="31"/>
    </location>
</feature>
<dbReference type="EMBL" id="JACEIK010009340">
    <property type="protein sequence ID" value="MCE3052240.1"/>
    <property type="molecule type" value="Genomic_DNA"/>
</dbReference>